<dbReference type="OrthoDB" id="9342674at2"/>
<proteinExistence type="predicted"/>
<evidence type="ECO:0000256" key="1">
    <source>
        <dbReference type="SAM" id="Phobius"/>
    </source>
</evidence>
<dbReference type="EMBL" id="CP012333">
    <property type="protein sequence ID" value="AKV03579.1"/>
    <property type="molecule type" value="Genomic_DNA"/>
</dbReference>
<keyword evidence="1" id="KW-0472">Membrane</keyword>
<keyword evidence="1" id="KW-1133">Transmembrane helix</keyword>
<protein>
    <submittedName>
        <fullName evidence="2">Uncharacterized protein</fullName>
    </submittedName>
</protein>
<evidence type="ECO:0000313" key="3">
    <source>
        <dbReference type="Proteomes" id="UP000064967"/>
    </source>
</evidence>
<dbReference type="AlphaFoldDB" id="A0A0K1QCV0"/>
<name>A0A0K1QCV0_9BACT</name>
<dbReference type="Proteomes" id="UP000064967">
    <property type="component" value="Chromosome"/>
</dbReference>
<reference evidence="2 3" key="1">
    <citation type="submission" date="2015-08" db="EMBL/GenBank/DDBJ databases">
        <authorList>
            <person name="Babu N.S."/>
            <person name="Beckwith C.J."/>
            <person name="Beseler K.G."/>
            <person name="Brison A."/>
            <person name="Carone J.V."/>
            <person name="Caskin T.P."/>
            <person name="Diamond M."/>
            <person name="Durham M.E."/>
            <person name="Foxe J.M."/>
            <person name="Go M."/>
            <person name="Henderson B.A."/>
            <person name="Jones I.B."/>
            <person name="McGettigan J.A."/>
            <person name="Micheletti S.J."/>
            <person name="Nasrallah M.E."/>
            <person name="Ortiz D."/>
            <person name="Piller C.R."/>
            <person name="Privatt S.R."/>
            <person name="Schneider S.L."/>
            <person name="Sharp S."/>
            <person name="Smith T.C."/>
            <person name="Stanton J.D."/>
            <person name="Ullery H.E."/>
            <person name="Wilson R.J."/>
            <person name="Serrano M.G."/>
            <person name="Buck G."/>
            <person name="Lee V."/>
            <person name="Wang Y."/>
            <person name="Carvalho R."/>
            <person name="Voegtly L."/>
            <person name="Shi R."/>
            <person name="Duckworth R."/>
            <person name="Johnson A."/>
            <person name="Loviza R."/>
            <person name="Walstead R."/>
            <person name="Shah Z."/>
            <person name="Kiflezghi M."/>
            <person name="Wade K."/>
            <person name="Ball S.L."/>
            <person name="Bradley K.W."/>
            <person name="Asai D.J."/>
            <person name="Bowman C.A."/>
            <person name="Russell D.A."/>
            <person name="Pope W.H."/>
            <person name="Jacobs-Sera D."/>
            <person name="Hendrix R.W."/>
            <person name="Hatfull G.F."/>
        </authorList>
    </citation>
    <scope>NUCLEOTIDE SEQUENCE [LARGE SCALE GENOMIC DNA]</scope>
    <source>
        <strain evidence="2 3">DSM 27648</strain>
    </source>
</reference>
<gene>
    <name evidence="2" type="ORF">AKJ09_10242</name>
</gene>
<organism evidence="2 3">
    <name type="scientific">Labilithrix luteola</name>
    <dbReference type="NCBI Taxonomy" id="1391654"/>
    <lineage>
        <taxon>Bacteria</taxon>
        <taxon>Pseudomonadati</taxon>
        <taxon>Myxococcota</taxon>
        <taxon>Polyangia</taxon>
        <taxon>Polyangiales</taxon>
        <taxon>Labilitrichaceae</taxon>
        <taxon>Labilithrix</taxon>
    </lineage>
</organism>
<keyword evidence="3" id="KW-1185">Reference proteome</keyword>
<dbReference type="STRING" id="1391654.AKJ09_10242"/>
<accession>A0A0K1QCV0</accession>
<sequence length="190" mass="20279">MEPQRLEQRQREQPRVFPLVALFAVFAFLAGLALPVFVGGCSSSDDDGTTDAYSSHTAKSGTYEVPVPADLEAAAQFPVDRVGWRVEGNQATLRWTLPVALTGNPEKVDVTGPYDAAKDAYVLTGEAGTAECRRSGTSLDCTEHLTGIKVDKELAISLAEAGVDLGKRKGVIDRFSGDPIGILHAVFEAD</sequence>
<dbReference type="KEGG" id="llu:AKJ09_10242"/>
<keyword evidence="1" id="KW-0812">Transmembrane</keyword>
<feature type="transmembrane region" description="Helical" evidence="1">
    <location>
        <begin position="16"/>
        <end position="38"/>
    </location>
</feature>
<dbReference type="RefSeq" id="WP_146654326.1">
    <property type="nucleotide sequence ID" value="NZ_CP012333.1"/>
</dbReference>
<evidence type="ECO:0000313" key="2">
    <source>
        <dbReference type="EMBL" id="AKV03579.1"/>
    </source>
</evidence>